<evidence type="ECO:0000313" key="3">
    <source>
        <dbReference type="EMBL" id="KAF1830718.1"/>
    </source>
</evidence>
<gene>
    <name evidence="3" type="ORF">BDW02DRAFT_650416</name>
</gene>
<dbReference type="AlphaFoldDB" id="A0A6A5K0A0"/>
<dbReference type="Proteomes" id="UP000800040">
    <property type="component" value="Unassembled WGS sequence"/>
</dbReference>
<dbReference type="PANTHER" id="PTHR43180">
    <property type="entry name" value="3-OXOACYL-(ACYL-CARRIER-PROTEIN) REDUCTASE (AFU_ORTHOLOGUE AFUA_6G11210)"/>
    <property type="match status" value="1"/>
</dbReference>
<keyword evidence="4" id="KW-1185">Reference proteome</keyword>
<dbReference type="GO" id="GO:0016491">
    <property type="term" value="F:oxidoreductase activity"/>
    <property type="evidence" value="ECO:0007669"/>
    <property type="project" value="UniProtKB-KW"/>
</dbReference>
<sequence length="285" mass="29723">MADFQISDGDLTGVKGKVAVITGGSSGIGLATVELLVSLGALVVSGDIQTPPAPGNFLFVQTDVRNWTDLTKLFKAAKEKHGRVDFVFANAGIGPRANYLALDVDDNGDPKEPNKDTLDINLNSVVNTATLAVHHMKAQADGGSIVIMGSSTGLHPVRAVDYSRALATAKAGVLGLGRGFARLVEVAGLPIRVNTLAPSWTATQVLPDLKNLLAAVSQECQSTAVVARAAAYLMVEKSRHGEVIFVCDGKYTEIEKAVLAPAYEAIKGDSLSDDAVLAKVMALGS</sequence>
<dbReference type="EMBL" id="ML975386">
    <property type="protein sequence ID" value="KAF1830718.1"/>
    <property type="molecule type" value="Genomic_DNA"/>
</dbReference>
<proteinExistence type="inferred from homology"/>
<accession>A0A6A5K0A0</accession>
<organism evidence="3 4">
    <name type="scientific">Decorospora gaudefroyi</name>
    <dbReference type="NCBI Taxonomy" id="184978"/>
    <lineage>
        <taxon>Eukaryota</taxon>
        <taxon>Fungi</taxon>
        <taxon>Dikarya</taxon>
        <taxon>Ascomycota</taxon>
        <taxon>Pezizomycotina</taxon>
        <taxon>Dothideomycetes</taxon>
        <taxon>Pleosporomycetidae</taxon>
        <taxon>Pleosporales</taxon>
        <taxon>Pleosporineae</taxon>
        <taxon>Pleosporaceae</taxon>
        <taxon>Decorospora</taxon>
    </lineage>
</organism>
<name>A0A6A5K0A0_9PLEO</name>
<dbReference type="PRINTS" id="PR00081">
    <property type="entry name" value="GDHRDH"/>
</dbReference>
<dbReference type="SUPFAM" id="SSF51735">
    <property type="entry name" value="NAD(P)-binding Rossmann-fold domains"/>
    <property type="match status" value="1"/>
</dbReference>
<evidence type="ECO:0000256" key="2">
    <source>
        <dbReference type="ARBA" id="ARBA00023002"/>
    </source>
</evidence>
<protein>
    <submittedName>
        <fullName evidence="3">NAD(P)-binding protein</fullName>
    </submittedName>
</protein>
<dbReference type="InterPro" id="IPR002347">
    <property type="entry name" value="SDR_fam"/>
</dbReference>
<reference evidence="3" key="1">
    <citation type="submission" date="2020-01" db="EMBL/GenBank/DDBJ databases">
        <authorList>
            <consortium name="DOE Joint Genome Institute"/>
            <person name="Haridas S."/>
            <person name="Albert R."/>
            <person name="Binder M."/>
            <person name="Bloem J."/>
            <person name="Labutti K."/>
            <person name="Salamov A."/>
            <person name="Andreopoulos B."/>
            <person name="Baker S.E."/>
            <person name="Barry K."/>
            <person name="Bills G."/>
            <person name="Bluhm B.H."/>
            <person name="Cannon C."/>
            <person name="Castanera R."/>
            <person name="Culley D.E."/>
            <person name="Daum C."/>
            <person name="Ezra D."/>
            <person name="Gonzalez J.B."/>
            <person name="Henrissat B."/>
            <person name="Kuo A."/>
            <person name="Liang C."/>
            <person name="Lipzen A."/>
            <person name="Lutzoni F."/>
            <person name="Magnuson J."/>
            <person name="Mondo S."/>
            <person name="Nolan M."/>
            <person name="Ohm R."/>
            <person name="Pangilinan J."/>
            <person name="Park H.-J."/>
            <person name="Ramirez L."/>
            <person name="Alfaro M."/>
            <person name="Sun H."/>
            <person name="Tritt A."/>
            <person name="Yoshinaga Y."/>
            <person name="Zwiers L.-H."/>
            <person name="Turgeon B.G."/>
            <person name="Goodwin S.B."/>
            <person name="Spatafora J.W."/>
            <person name="Crous P.W."/>
            <person name="Grigoriev I.V."/>
        </authorList>
    </citation>
    <scope>NUCLEOTIDE SEQUENCE</scope>
    <source>
        <strain evidence="3">P77</strain>
    </source>
</reference>
<evidence type="ECO:0000313" key="4">
    <source>
        <dbReference type="Proteomes" id="UP000800040"/>
    </source>
</evidence>
<dbReference type="InterPro" id="IPR036291">
    <property type="entry name" value="NAD(P)-bd_dom_sf"/>
</dbReference>
<dbReference type="Pfam" id="PF00106">
    <property type="entry name" value="adh_short"/>
    <property type="match status" value="1"/>
</dbReference>
<dbReference type="Gene3D" id="3.40.50.720">
    <property type="entry name" value="NAD(P)-binding Rossmann-like Domain"/>
    <property type="match status" value="1"/>
</dbReference>
<evidence type="ECO:0000256" key="1">
    <source>
        <dbReference type="ARBA" id="ARBA00006484"/>
    </source>
</evidence>
<keyword evidence="2" id="KW-0560">Oxidoreductase</keyword>
<dbReference type="PANTHER" id="PTHR43180:SF10">
    <property type="entry name" value="NAD(P)-BINDING PROTEIN"/>
    <property type="match status" value="1"/>
</dbReference>
<dbReference type="OrthoDB" id="37659at2759"/>
<comment type="similarity">
    <text evidence="1">Belongs to the short-chain dehydrogenases/reductases (SDR) family.</text>
</comment>